<evidence type="ECO:0000256" key="1">
    <source>
        <dbReference type="ARBA" id="ARBA00022729"/>
    </source>
</evidence>
<organism evidence="4 5">
    <name type="scientific">Quercus suber</name>
    <name type="common">Cork oak</name>
    <dbReference type="NCBI Taxonomy" id="58331"/>
    <lineage>
        <taxon>Eukaryota</taxon>
        <taxon>Viridiplantae</taxon>
        <taxon>Streptophyta</taxon>
        <taxon>Embryophyta</taxon>
        <taxon>Tracheophyta</taxon>
        <taxon>Spermatophyta</taxon>
        <taxon>Magnoliopsida</taxon>
        <taxon>eudicotyledons</taxon>
        <taxon>Gunneridae</taxon>
        <taxon>Pentapetalae</taxon>
        <taxon>rosids</taxon>
        <taxon>fabids</taxon>
        <taxon>Fagales</taxon>
        <taxon>Fagaceae</taxon>
        <taxon>Quercus</taxon>
    </lineage>
</organism>
<keyword evidence="1" id="KW-0732">Signal</keyword>
<dbReference type="PANTHER" id="PTHR32099">
    <property type="entry name" value="CYSTEINE-RICH REPEAT SECRETORY PROTEIN"/>
    <property type="match status" value="1"/>
</dbReference>
<protein>
    <submittedName>
        <fullName evidence="4">Cysteine-rich receptor-like protein kinase 25</fullName>
    </submittedName>
</protein>
<evidence type="ECO:0000256" key="2">
    <source>
        <dbReference type="ARBA" id="ARBA00022737"/>
    </source>
</evidence>
<dbReference type="PANTHER" id="PTHR32099:SF42">
    <property type="entry name" value="CYSTEINE-RICH RECEPTOR-LIKE PROTEIN KINASE 9-RELATED"/>
    <property type="match status" value="1"/>
</dbReference>
<dbReference type="InterPro" id="IPR002902">
    <property type="entry name" value="GNK2"/>
</dbReference>
<dbReference type="GO" id="GO:0016301">
    <property type="term" value="F:kinase activity"/>
    <property type="evidence" value="ECO:0007669"/>
    <property type="project" value="UniProtKB-KW"/>
</dbReference>
<dbReference type="PROSITE" id="PS51473">
    <property type="entry name" value="GNK2"/>
    <property type="match status" value="1"/>
</dbReference>
<evidence type="ECO:0000313" key="5">
    <source>
        <dbReference type="Proteomes" id="UP000237347"/>
    </source>
</evidence>
<comment type="caution">
    <text evidence="4">The sequence shown here is derived from an EMBL/GenBank/DDBJ whole genome shotgun (WGS) entry which is preliminary data.</text>
</comment>
<dbReference type="AlphaFoldDB" id="A0AAW0I5I9"/>
<name>A0AAW0I5I9_QUESU</name>
<dbReference type="Proteomes" id="UP000237347">
    <property type="component" value="Unassembled WGS sequence"/>
</dbReference>
<feature type="non-terminal residue" evidence="4">
    <location>
        <position position="1"/>
    </location>
</feature>
<keyword evidence="5" id="KW-1185">Reference proteome</keyword>
<reference evidence="4 5" key="1">
    <citation type="journal article" date="2018" name="Sci. Data">
        <title>The draft genome sequence of cork oak.</title>
        <authorList>
            <person name="Ramos A.M."/>
            <person name="Usie A."/>
            <person name="Barbosa P."/>
            <person name="Barros P.M."/>
            <person name="Capote T."/>
            <person name="Chaves I."/>
            <person name="Simoes F."/>
            <person name="Abreu I."/>
            <person name="Carrasquinho I."/>
            <person name="Faro C."/>
            <person name="Guimaraes J.B."/>
            <person name="Mendonca D."/>
            <person name="Nobrega F."/>
            <person name="Rodrigues L."/>
            <person name="Saibo N.J.M."/>
            <person name="Varela M.C."/>
            <person name="Egas C."/>
            <person name="Matos J."/>
            <person name="Miguel C.M."/>
            <person name="Oliveira M.M."/>
            <person name="Ricardo C.P."/>
            <person name="Goncalves S."/>
        </authorList>
    </citation>
    <scope>NUCLEOTIDE SEQUENCE [LARGE SCALE GENOMIC DNA]</scope>
    <source>
        <strain evidence="5">cv. HL8</strain>
    </source>
</reference>
<evidence type="ECO:0000313" key="4">
    <source>
        <dbReference type="EMBL" id="KAK7809589.1"/>
    </source>
</evidence>
<accession>A0AAW0I5I9</accession>
<feature type="domain" description="Gnk2-homologous" evidence="3">
    <location>
        <begin position="7"/>
        <end position="111"/>
    </location>
</feature>
<evidence type="ECO:0000259" key="3">
    <source>
        <dbReference type="PROSITE" id="PS51473"/>
    </source>
</evidence>
<dbReference type="InterPro" id="IPR038408">
    <property type="entry name" value="GNK2_sf"/>
</dbReference>
<dbReference type="EMBL" id="PKMF04002338">
    <property type="protein sequence ID" value="KAK7809589.1"/>
    <property type="molecule type" value="Genomic_DNA"/>
</dbReference>
<proteinExistence type="predicted"/>
<gene>
    <name evidence="4" type="primary">CRK25_18</name>
    <name evidence="4" type="ORF">CFP56_018457</name>
</gene>
<keyword evidence="2" id="KW-0677">Repeat</keyword>
<dbReference type="CDD" id="cd23509">
    <property type="entry name" value="Gnk2-like"/>
    <property type="match status" value="1"/>
</dbReference>
<sequence length="128" mass="14267">SCSPSPEYRYHFCSNETTFTPNSTYQPTLTASSLPFPQTPCVKVVSTTPLLANPETTVYGLFFCHGDLTPDECQDCVSTTTKEIVEQYCPIEKVVVIWYGDCVLCYSKSHSSPPCSKLLAFLCITFRI</sequence>
<dbReference type="Pfam" id="PF01657">
    <property type="entry name" value="Stress-antifung"/>
    <property type="match status" value="1"/>
</dbReference>
<dbReference type="Gene3D" id="3.30.430.20">
    <property type="entry name" value="Gnk2 domain, C-X8-C-X2-C motif"/>
    <property type="match status" value="1"/>
</dbReference>